<dbReference type="Proteomes" id="UP000028582">
    <property type="component" value="Unassembled WGS sequence"/>
</dbReference>
<organism evidence="3 4">
    <name type="scientific">Phytophthora nicotianae P1976</name>
    <dbReference type="NCBI Taxonomy" id="1317066"/>
    <lineage>
        <taxon>Eukaryota</taxon>
        <taxon>Sar</taxon>
        <taxon>Stramenopiles</taxon>
        <taxon>Oomycota</taxon>
        <taxon>Peronosporomycetes</taxon>
        <taxon>Peronosporales</taxon>
        <taxon>Peronosporaceae</taxon>
        <taxon>Phytophthora</taxon>
    </lineage>
</organism>
<feature type="compositionally biased region" description="Polar residues" evidence="1">
    <location>
        <begin position="58"/>
        <end position="70"/>
    </location>
</feature>
<dbReference type="PANTHER" id="PTHR31569">
    <property type="entry name" value="SWIM-TYPE DOMAIN-CONTAINING PROTEIN"/>
    <property type="match status" value="1"/>
</dbReference>
<dbReference type="InterPro" id="IPR052579">
    <property type="entry name" value="Zinc_finger_SWIM"/>
</dbReference>
<dbReference type="AlphaFoldDB" id="A0A081A108"/>
<dbReference type="PANTHER" id="PTHR31569:SF4">
    <property type="entry name" value="SWIM-TYPE DOMAIN-CONTAINING PROTEIN"/>
    <property type="match status" value="1"/>
</dbReference>
<evidence type="ECO:0000256" key="1">
    <source>
        <dbReference type="SAM" id="MobiDB-lite"/>
    </source>
</evidence>
<evidence type="ECO:0000313" key="3">
    <source>
        <dbReference type="EMBL" id="ETO72569.1"/>
    </source>
</evidence>
<reference evidence="3 4" key="1">
    <citation type="submission" date="2013-11" db="EMBL/GenBank/DDBJ databases">
        <title>The Genome Sequence of Phytophthora parasitica P1976.</title>
        <authorList>
            <consortium name="The Broad Institute Genomics Platform"/>
            <person name="Russ C."/>
            <person name="Tyler B."/>
            <person name="Panabieres F."/>
            <person name="Shan W."/>
            <person name="Tripathy S."/>
            <person name="Grunwald N."/>
            <person name="Machado M."/>
            <person name="Johnson C.S."/>
            <person name="Walker B."/>
            <person name="Young S."/>
            <person name="Zeng Q."/>
            <person name="Gargeya S."/>
            <person name="Fitzgerald M."/>
            <person name="Haas B."/>
            <person name="Abouelleil A."/>
            <person name="Allen A.W."/>
            <person name="Alvarado L."/>
            <person name="Arachchi H.M."/>
            <person name="Berlin A.M."/>
            <person name="Chapman S.B."/>
            <person name="Gainer-Dewar J."/>
            <person name="Goldberg J."/>
            <person name="Griggs A."/>
            <person name="Gujja S."/>
            <person name="Hansen M."/>
            <person name="Howarth C."/>
            <person name="Imamovic A."/>
            <person name="Ireland A."/>
            <person name="Larimer J."/>
            <person name="McCowan C."/>
            <person name="Murphy C."/>
            <person name="Pearson M."/>
            <person name="Poon T.W."/>
            <person name="Priest M."/>
            <person name="Roberts A."/>
            <person name="Saif S."/>
            <person name="Shea T."/>
            <person name="Sisk P."/>
            <person name="Sykes S."/>
            <person name="Wortman J."/>
            <person name="Nusbaum C."/>
            <person name="Birren B."/>
        </authorList>
    </citation>
    <scope>NUCLEOTIDE SEQUENCE [LARGE SCALE GENOMIC DNA]</scope>
    <source>
        <strain evidence="3 4">P1976</strain>
    </source>
</reference>
<dbReference type="Pfam" id="PF21056">
    <property type="entry name" value="ZSWIM1-3_RNaseH-like"/>
    <property type="match status" value="1"/>
</dbReference>
<sequence length="396" mass="44542">MEATTAGRCTANEGGPRYVESLPSEHSDPSSTFCSDEEWVVSTDESSSTSSTVHTDSIDCTQQTTEAPPLQRTQFESWDDLEDYLQKYSKDTVRTNNKVGVRNKKIRAASSSTQPVLPDKWIYYGKTFVCTHDGKYKSRGQGKRKRQQSRAIECDVQINACVQVVDAAAPTFALRITSARLKHNHPLNKHIFEQYPQVRTALGPEVVGTVSELLKAGAKKKQILQYIYEKSSCAPTTQDVHNLVRKLKYQNNAASTSAKRLKHWMHEFTQEPGNVGRIFVDSVHKKTIATCITMQTAHMRELFDRFPEVLMIDATHGTNASKYKVFSIMAHDAFGKGQFVQHAVVQNERAATLLTALEEFKKNNVKWSHIKCIVIDKDFTEMGGGGGGAKWRFRMQ</sequence>
<feature type="compositionally biased region" description="Low complexity" evidence="1">
    <location>
        <begin position="40"/>
        <end position="55"/>
    </location>
</feature>
<dbReference type="EMBL" id="ANJA01002052">
    <property type="protein sequence ID" value="ETO72569.1"/>
    <property type="molecule type" value="Genomic_DNA"/>
</dbReference>
<dbReference type="InterPro" id="IPR048324">
    <property type="entry name" value="ZSWIM1-3_RNaseH-like"/>
</dbReference>
<accession>A0A081A108</accession>
<comment type="caution">
    <text evidence="3">The sequence shown here is derived from an EMBL/GenBank/DDBJ whole genome shotgun (WGS) entry which is preliminary data.</text>
</comment>
<feature type="region of interest" description="Disordered" evidence="1">
    <location>
        <begin position="1"/>
        <end position="70"/>
    </location>
</feature>
<name>A0A081A108_PHYNI</name>
<evidence type="ECO:0000259" key="2">
    <source>
        <dbReference type="Pfam" id="PF21056"/>
    </source>
</evidence>
<protein>
    <recommendedName>
        <fullName evidence="2">ZSWIM1/3 RNaseH-like domain-containing protein</fullName>
    </recommendedName>
</protein>
<gene>
    <name evidence="3" type="ORF">F444_11376</name>
</gene>
<evidence type="ECO:0000313" key="4">
    <source>
        <dbReference type="Proteomes" id="UP000028582"/>
    </source>
</evidence>
<proteinExistence type="predicted"/>
<feature type="domain" description="ZSWIM1/3 RNaseH-like" evidence="2">
    <location>
        <begin position="267"/>
        <end position="382"/>
    </location>
</feature>